<comment type="caution">
    <text evidence="6">The sequence shown here is derived from an EMBL/GenBank/DDBJ whole genome shotgun (WGS) entry which is preliminary data.</text>
</comment>
<proteinExistence type="predicted"/>
<evidence type="ECO:0000313" key="6">
    <source>
        <dbReference type="EMBL" id="TXL80321.1"/>
    </source>
</evidence>
<dbReference type="InterPro" id="IPR007269">
    <property type="entry name" value="ICMT_MeTrfase"/>
</dbReference>
<accession>A0A5C8PTN8</accession>
<dbReference type="Pfam" id="PF04140">
    <property type="entry name" value="ICMT"/>
    <property type="match status" value="1"/>
</dbReference>
<dbReference type="GO" id="GO:0032259">
    <property type="term" value="P:methylation"/>
    <property type="evidence" value="ECO:0007669"/>
    <property type="project" value="UniProtKB-KW"/>
</dbReference>
<dbReference type="Gene3D" id="1.20.120.1630">
    <property type="match status" value="1"/>
</dbReference>
<feature type="transmembrane region" description="Helical" evidence="5">
    <location>
        <begin position="6"/>
        <end position="26"/>
    </location>
</feature>
<comment type="subcellular location">
    <subcellularLocation>
        <location evidence="1">Membrane</location>
        <topology evidence="1">Multi-pass membrane protein</topology>
    </subcellularLocation>
</comment>
<dbReference type="PANTHER" id="PTHR12714">
    <property type="entry name" value="PROTEIN-S ISOPRENYLCYSTEINE O-METHYLTRANSFERASE"/>
    <property type="match status" value="1"/>
</dbReference>
<dbReference type="PANTHER" id="PTHR12714:SF24">
    <property type="entry name" value="SLR1182 PROTEIN"/>
    <property type="match status" value="1"/>
</dbReference>
<keyword evidence="2 5" id="KW-0812">Transmembrane</keyword>
<keyword evidence="3 5" id="KW-1133">Transmembrane helix</keyword>
<dbReference type="AlphaFoldDB" id="A0A5C8PTN8"/>
<evidence type="ECO:0000256" key="2">
    <source>
        <dbReference type="ARBA" id="ARBA00022692"/>
    </source>
</evidence>
<gene>
    <name evidence="6" type="ORF">FHP25_04620</name>
</gene>
<dbReference type="EMBL" id="VDUZ01000004">
    <property type="protein sequence ID" value="TXL80321.1"/>
    <property type="molecule type" value="Genomic_DNA"/>
</dbReference>
<name>A0A5C8PTN8_9HYPH</name>
<evidence type="ECO:0000256" key="3">
    <source>
        <dbReference type="ARBA" id="ARBA00022989"/>
    </source>
</evidence>
<protein>
    <submittedName>
        <fullName evidence="6">Isoprenylcysteine carboxylmethyltransferase family protein</fullName>
    </submittedName>
</protein>
<evidence type="ECO:0000256" key="5">
    <source>
        <dbReference type="SAM" id="Phobius"/>
    </source>
</evidence>
<reference evidence="6 7" key="1">
    <citation type="submission" date="2019-06" db="EMBL/GenBank/DDBJ databases">
        <title>New taxonomy in bacterial strain CC-CFT640, isolated from vineyard.</title>
        <authorList>
            <person name="Lin S.-Y."/>
            <person name="Tsai C.-F."/>
            <person name="Young C.-C."/>
        </authorList>
    </citation>
    <scope>NUCLEOTIDE SEQUENCE [LARGE SCALE GENOMIC DNA]</scope>
    <source>
        <strain evidence="6 7">CC-CFT640</strain>
    </source>
</reference>
<dbReference type="Proteomes" id="UP000321638">
    <property type="component" value="Unassembled WGS sequence"/>
</dbReference>
<organism evidence="6 7">
    <name type="scientific">Vineibacter terrae</name>
    <dbReference type="NCBI Taxonomy" id="2586908"/>
    <lineage>
        <taxon>Bacteria</taxon>
        <taxon>Pseudomonadati</taxon>
        <taxon>Pseudomonadota</taxon>
        <taxon>Alphaproteobacteria</taxon>
        <taxon>Hyphomicrobiales</taxon>
        <taxon>Vineibacter</taxon>
    </lineage>
</organism>
<evidence type="ECO:0000256" key="1">
    <source>
        <dbReference type="ARBA" id="ARBA00004141"/>
    </source>
</evidence>
<sequence>MTTVSLFRLAWGLWLLSWLLATPWSAPTLKRVVSGATTLVRLVILAGVVLLLGGVSWLDVRHLWHVGSQGVWLLAALTVASFLFAWWARIHLGRLWSGAITRKPAHRLIDSGPYALVRHPIYSGLIAAALVTAVAEETPQAVIGAALITLGLWGKAALEERFLRHELGAALYDAYCRRVPMLVPFLPRSG</sequence>
<dbReference type="OrthoDB" id="9816156at2"/>
<dbReference type="GO" id="GO:0004671">
    <property type="term" value="F:protein C-terminal S-isoprenylcysteine carboxyl O-methyltransferase activity"/>
    <property type="evidence" value="ECO:0007669"/>
    <property type="project" value="InterPro"/>
</dbReference>
<keyword evidence="4 5" id="KW-0472">Membrane</keyword>
<keyword evidence="7" id="KW-1185">Reference proteome</keyword>
<dbReference type="RefSeq" id="WP_147845736.1">
    <property type="nucleotide sequence ID" value="NZ_VDUZ01000004.1"/>
</dbReference>
<evidence type="ECO:0000256" key="4">
    <source>
        <dbReference type="ARBA" id="ARBA00023136"/>
    </source>
</evidence>
<keyword evidence="6" id="KW-0489">Methyltransferase</keyword>
<feature type="transmembrane region" description="Helical" evidence="5">
    <location>
        <begin position="38"/>
        <end position="58"/>
    </location>
</feature>
<keyword evidence="6" id="KW-0808">Transferase</keyword>
<evidence type="ECO:0000313" key="7">
    <source>
        <dbReference type="Proteomes" id="UP000321638"/>
    </source>
</evidence>
<dbReference type="GO" id="GO:0016020">
    <property type="term" value="C:membrane"/>
    <property type="evidence" value="ECO:0007669"/>
    <property type="project" value="UniProtKB-SubCell"/>
</dbReference>
<feature type="transmembrane region" description="Helical" evidence="5">
    <location>
        <begin position="70"/>
        <end position="92"/>
    </location>
</feature>